<dbReference type="Pfam" id="PF00593">
    <property type="entry name" value="TonB_dep_Rec_b-barrel"/>
    <property type="match status" value="1"/>
</dbReference>
<keyword evidence="7" id="KW-0998">Cell outer membrane</keyword>
<dbReference type="AlphaFoldDB" id="A0AAE2YPP7"/>
<dbReference type="InterPro" id="IPR012910">
    <property type="entry name" value="Plug_dom"/>
</dbReference>
<evidence type="ECO:0000256" key="7">
    <source>
        <dbReference type="ARBA" id="ARBA00023237"/>
    </source>
</evidence>
<dbReference type="EMBL" id="JAAXYO010000090">
    <property type="protein sequence ID" value="MBU2787966.1"/>
    <property type="molecule type" value="Genomic_DNA"/>
</dbReference>
<feature type="domain" description="TonB-dependent receptor-like beta-barrel" evidence="10">
    <location>
        <begin position="255"/>
        <end position="687"/>
    </location>
</feature>
<dbReference type="GO" id="GO:0044718">
    <property type="term" value="P:siderophore transmembrane transport"/>
    <property type="evidence" value="ECO:0007669"/>
    <property type="project" value="TreeGrafter"/>
</dbReference>
<evidence type="ECO:0000313" key="13">
    <source>
        <dbReference type="Proteomes" id="UP001197378"/>
    </source>
</evidence>
<keyword evidence="6 8" id="KW-0472">Membrane</keyword>
<name>A0AAE2YPP7_9PROT</name>
<evidence type="ECO:0000256" key="5">
    <source>
        <dbReference type="ARBA" id="ARBA00023077"/>
    </source>
</evidence>
<evidence type="ECO:0000256" key="4">
    <source>
        <dbReference type="ARBA" id="ARBA00022692"/>
    </source>
</evidence>
<comment type="similarity">
    <text evidence="8">Belongs to the TonB-dependent receptor family.</text>
</comment>
<keyword evidence="12" id="KW-0675">Receptor</keyword>
<gene>
    <name evidence="12" type="ORF">HFQ13_07080</name>
</gene>
<protein>
    <submittedName>
        <fullName evidence="12">TonB-dependent receptor</fullName>
    </submittedName>
</protein>
<comment type="subcellular location">
    <subcellularLocation>
        <location evidence="1">Cell outer membrane</location>
        <topology evidence="1">Multi-pass membrane protein</topology>
    </subcellularLocation>
</comment>
<dbReference type="GO" id="GO:0009279">
    <property type="term" value="C:cell outer membrane"/>
    <property type="evidence" value="ECO:0007669"/>
    <property type="project" value="UniProtKB-SubCell"/>
</dbReference>
<evidence type="ECO:0000256" key="3">
    <source>
        <dbReference type="ARBA" id="ARBA00022452"/>
    </source>
</evidence>
<dbReference type="InterPro" id="IPR039426">
    <property type="entry name" value="TonB-dep_rcpt-like"/>
</dbReference>
<keyword evidence="3" id="KW-1134">Transmembrane beta strand</keyword>
<dbReference type="SUPFAM" id="SSF56935">
    <property type="entry name" value="Porins"/>
    <property type="match status" value="1"/>
</dbReference>
<dbReference type="InterPro" id="IPR036942">
    <property type="entry name" value="Beta-barrel_TonB_sf"/>
</dbReference>
<accession>A0AAE2YPP7</accession>
<dbReference type="InterPro" id="IPR000531">
    <property type="entry name" value="Beta-barrel_TonB"/>
</dbReference>
<dbReference type="Pfam" id="PF07715">
    <property type="entry name" value="Plug"/>
    <property type="match status" value="1"/>
</dbReference>
<dbReference type="Gene3D" id="2.170.130.10">
    <property type="entry name" value="TonB-dependent receptor, plug domain"/>
    <property type="match status" value="1"/>
</dbReference>
<evidence type="ECO:0000256" key="1">
    <source>
        <dbReference type="ARBA" id="ARBA00004571"/>
    </source>
</evidence>
<keyword evidence="13" id="KW-1185">Reference proteome</keyword>
<organism evidence="12 13">
    <name type="scientific">Igneacidithiobacillus copahuensis</name>
    <dbReference type="NCBI Taxonomy" id="2724909"/>
    <lineage>
        <taxon>Bacteria</taxon>
        <taxon>Pseudomonadati</taxon>
        <taxon>Pseudomonadota</taxon>
        <taxon>Acidithiobacillia</taxon>
        <taxon>Acidithiobacillales</taxon>
        <taxon>Acidithiobacillaceae</taxon>
        <taxon>Igneacidithiobacillus</taxon>
    </lineage>
</organism>
<keyword evidence="2" id="KW-0813">Transport</keyword>
<feature type="signal peptide" evidence="9">
    <location>
        <begin position="1"/>
        <end position="23"/>
    </location>
</feature>
<dbReference type="PANTHER" id="PTHR30069:SF49">
    <property type="entry name" value="OUTER MEMBRANE PROTEIN C"/>
    <property type="match status" value="1"/>
</dbReference>
<evidence type="ECO:0000256" key="9">
    <source>
        <dbReference type="SAM" id="SignalP"/>
    </source>
</evidence>
<keyword evidence="9" id="KW-0732">Signal</keyword>
<evidence type="ECO:0000259" key="11">
    <source>
        <dbReference type="Pfam" id="PF07715"/>
    </source>
</evidence>
<evidence type="ECO:0000256" key="8">
    <source>
        <dbReference type="RuleBase" id="RU003357"/>
    </source>
</evidence>
<feature type="domain" description="TonB-dependent receptor plug" evidence="11">
    <location>
        <begin position="63"/>
        <end position="147"/>
    </location>
</feature>
<dbReference type="RefSeq" id="WP_215872615.1">
    <property type="nucleotide sequence ID" value="NZ_JAAXYO010000090.1"/>
</dbReference>
<comment type="caution">
    <text evidence="12">The sequence shown here is derived from an EMBL/GenBank/DDBJ whole genome shotgun (WGS) entry which is preliminary data.</text>
</comment>
<evidence type="ECO:0000256" key="2">
    <source>
        <dbReference type="ARBA" id="ARBA00022448"/>
    </source>
</evidence>
<dbReference type="Proteomes" id="UP001197378">
    <property type="component" value="Unassembled WGS sequence"/>
</dbReference>
<proteinExistence type="inferred from homology"/>
<evidence type="ECO:0000313" key="12">
    <source>
        <dbReference type="EMBL" id="MBU2787966.1"/>
    </source>
</evidence>
<keyword evidence="5 8" id="KW-0798">TonB box</keyword>
<evidence type="ECO:0000259" key="10">
    <source>
        <dbReference type="Pfam" id="PF00593"/>
    </source>
</evidence>
<dbReference type="Gene3D" id="2.40.170.20">
    <property type="entry name" value="TonB-dependent receptor, beta-barrel domain"/>
    <property type="match status" value="1"/>
</dbReference>
<evidence type="ECO:0000256" key="6">
    <source>
        <dbReference type="ARBA" id="ARBA00023136"/>
    </source>
</evidence>
<dbReference type="PANTHER" id="PTHR30069">
    <property type="entry name" value="TONB-DEPENDENT OUTER MEMBRANE RECEPTOR"/>
    <property type="match status" value="1"/>
</dbReference>
<dbReference type="GO" id="GO:0015344">
    <property type="term" value="F:siderophore uptake transmembrane transporter activity"/>
    <property type="evidence" value="ECO:0007669"/>
    <property type="project" value="TreeGrafter"/>
</dbReference>
<dbReference type="InterPro" id="IPR037066">
    <property type="entry name" value="Plug_dom_sf"/>
</dbReference>
<sequence length="727" mass="80720">MILKKLRFAMYLAMITTSVPADAEAAEPSNIDPTPLLVQVQVHNSAEIGQQTETFTHPASGADSSHLLDFVSGAQSVASGGVSALPYLNGLASDNLNLRVDGISIPNACPNQMIPPLSYLPSSQIGKIEVYPTVAPVSVSDNAMGGTILVSATAPIFASPTQKYTYGGSVGAFYQSNGDIHGENLSVYGATPHFSIQYAGSLSQGDNYQAAKGFKAATSSIPAKTVGSSAFRSENQSVTLAGRWNTQELTLRISHQHIPYEGYPNVRMDLTDNQQTSFNLHYRGGFHWGFVDARVYNVLIQHEMNFLPDKITAMAPEMPMYTQGVKNGLRLEFGLDLSPQDLLRTGIEVARYHLNDWWTPVPSNRMMGPDTFWNIRDGRQNHYDAFADWSHHWSPEWMSRLGLRFAAVDMNSGPVQGYNPMMYGNPAMPGSVPGQFNAADRSRSFSNWDLSAILQYHPTAATALELGYARNVQAPSLYELYPWSSNQMAMFMNSFSGDGNGYIGNLHLRAQTSNTISASLHLEESHWDLRVTPYVNYIQNYIGVERCPTSLGGACTIANRNVESGFVNLQYRNQNALIWGVNLQGQTLLLRSQQWGDFFLDGKMAYTRGENLSLDVPLYRIMPLNGNLTLRQDWGHWENWMRETLVASKTRVDPLRNELQTPGYGLLELGTRYRSGPWQASLRLENLLNQLYYQPLGGVYLGQKPFVYGIPLPGPGRSVNLDLRYQF</sequence>
<feature type="chain" id="PRO_5041988256" evidence="9">
    <location>
        <begin position="24"/>
        <end position="727"/>
    </location>
</feature>
<reference evidence="12" key="1">
    <citation type="journal article" date="2021" name="ISME J.">
        <title>Genomic evolution of the class Acidithiobacillia: deep-branching Proteobacteria living in extreme acidic conditions.</title>
        <authorList>
            <person name="Moya-Beltran A."/>
            <person name="Beard S."/>
            <person name="Rojas-Villalobos C."/>
            <person name="Issotta F."/>
            <person name="Gallardo Y."/>
            <person name="Ulloa R."/>
            <person name="Giaveno A."/>
            <person name="Degli Esposti M."/>
            <person name="Johnson D.B."/>
            <person name="Quatrini R."/>
        </authorList>
    </citation>
    <scope>NUCLEOTIDE SEQUENCE</scope>
    <source>
        <strain evidence="12">VAN18-1</strain>
    </source>
</reference>
<keyword evidence="4" id="KW-0812">Transmembrane</keyword>